<protein>
    <recommendedName>
        <fullName evidence="5">Rubisco LSMT substrate-binding domain-containing protein</fullName>
    </recommendedName>
</protein>
<feature type="transmembrane region" description="Helical" evidence="4">
    <location>
        <begin position="411"/>
        <end position="433"/>
    </location>
</feature>
<dbReference type="InterPro" id="IPR036464">
    <property type="entry name" value="Rubisco_LSMT_subst-bd_sf"/>
</dbReference>
<dbReference type="Gene3D" id="3.90.1410.10">
    <property type="entry name" value="set domain protein methyltransferase, domain 1"/>
    <property type="match status" value="1"/>
</dbReference>
<gene>
    <name evidence="6" type="ORF">QVD17_36063</name>
</gene>
<proteinExistence type="predicted"/>
<keyword evidence="4" id="KW-0812">Transmembrane</keyword>
<keyword evidence="2" id="KW-0808">Transferase</keyword>
<dbReference type="Gene3D" id="3.90.1420.10">
    <property type="entry name" value="Rubisco LSMT, substrate-binding domain"/>
    <property type="match status" value="1"/>
</dbReference>
<dbReference type="InterPro" id="IPR050600">
    <property type="entry name" value="SETD3_SETD6_MTase"/>
</dbReference>
<keyword evidence="3" id="KW-0949">S-adenosyl-L-methionine</keyword>
<evidence type="ECO:0000313" key="6">
    <source>
        <dbReference type="EMBL" id="KAK1409537.1"/>
    </source>
</evidence>
<dbReference type="InterPro" id="IPR015353">
    <property type="entry name" value="Rubisco_LSMT_subst-bd"/>
</dbReference>
<comment type="caution">
    <text evidence="6">The sequence shown here is derived from an EMBL/GenBank/DDBJ whole genome shotgun (WGS) entry which is preliminary data.</text>
</comment>
<dbReference type="Proteomes" id="UP001229421">
    <property type="component" value="Unassembled WGS sequence"/>
</dbReference>
<evidence type="ECO:0000256" key="4">
    <source>
        <dbReference type="SAM" id="Phobius"/>
    </source>
</evidence>
<dbReference type="AlphaFoldDB" id="A0AAD8JRZ3"/>
<evidence type="ECO:0000259" key="5">
    <source>
        <dbReference type="Pfam" id="PF09273"/>
    </source>
</evidence>
<keyword evidence="1" id="KW-0489">Methyltransferase</keyword>
<feature type="domain" description="Rubisco LSMT substrate-binding" evidence="5">
    <location>
        <begin position="233"/>
        <end position="370"/>
    </location>
</feature>
<dbReference type="SUPFAM" id="SSF82199">
    <property type="entry name" value="SET domain"/>
    <property type="match status" value="1"/>
</dbReference>
<dbReference type="Pfam" id="PF09273">
    <property type="entry name" value="Rubis-subs-bind"/>
    <property type="match status" value="1"/>
</dbReference>
<keyword evidence="4" id="KW-1133">Transmembrane helix</keyword>
<dbReference type="PANTHER" id="PTHR13271">
    <property type="entry name" value="UNCHARACTERIZED PUTATIVE METHYLTRANSFERASE"/>
    <property type="match status" value="1"/>
</dbReference>
<name>A0AAD8JRZ3_TARER</name>
<dbReference type="InterPro" id="IPR046341">
    <property type="entry name" value="SET_dom_sf"/>
</dbReference>
<keyword evidence="7" id="KW-1185">Reference proteome</keyword>
<evidence type="ECO:0000256" key="2">
    <source>
        <dbReference type="ARBA" id="ARBA00022679"/>
    </source>
</evidence>
<organism evidence="6 7">
    <name type="scientific">Tagetes erecta</name>
    <name type="common">African marigold</name>
    <dbReference type="NCBI Taxonomy" id="13708"/>
    <lineage>
        <taxon>Eukaryota</taxon>
        <taxon>Viridiplantae</taxon>
        <taxon>Streptophyta</taxon>
        <taxon>Embryophyta</taxon>
        <taxon>Tracheophyta</taxon>
        <taxon>Spermatophyta</taxon>
        <taxon>Magnoliopsida</taxon>
        <taxon>eudicotyledons</taxon>
        <taxon>Gunneridae</taxon>
        <taxon>Pentapetalae</taxon>
        <taxon>asterids</taxon>
        <taxon>campanulids</taxon>
        <taxon>Asterales</taxon>
        <taxon>Asteraceae</taxon>
        <taxon>Asteroideae</taxon>
        <taxon>Heliantheae alliance</taxon>
        <taxon>Tageteae</taxon>
        <taxon>Tagetes</taxon>
    </lineage>
</organism>
<dbReference type="PANTHER" id="PTHR13271:SF134">
    <property type="entry name" value="OS01G0976450 PROTEIN"/>
    <property type="match status" value="1"/>
</dbReference>
<dbReference type="GO" id="GO:0016279">
    <property type="term" value="F:protein-lysine N-methyltransferase activity"/>
    <property type="evidence" value="ECO:0007669"/>
    <property type="project" value="TreeGrafter"/>
</dbReference>
<reference evidence="6" key="1">
    <citation type="journal article" date="2023" name="bioRxiv">
        <title>Improved chromosome-level genome assembly for marigold (Tagetes erecta).</title>
        <authorList>
            <person name="Jiang F."/>
            <person name="Yuan L."/>
            <person name="Wang S."/>
            <person name="Wang H."/>
            <person name="Xu D."/>
            <person name="Wang A."/>
            <person name="Fan W."/>
        </authorList>
    </citation>
    <scope>NUCLEOTIDE SEQUENCE</scope>
    <source>
        <strain evidence="6">WSJ</strain>
        <tissue evidence="6">Leaf</tissue>
    </source>
</reference>
<keyword evidence="4" id="KW-0472">Membrane</keyword>
<evidence type="ECO:0000256" key="1">
    <source>
        <dbReference type="ARBA" id="ARBA00022603"/>
    </source>
</evidence>
<dbReference type="EMBL" id="JAUHHV010000010">
    <property type="protein sequence ID" value="KAK1409537.1"/>
    <property type="molecule type" value="Genomic_DNA"/>
</dbReference>
<evidence type="ECO:0000313" key="7">
    <source>
        <dbReference type="Proteomes" id="UP001229421"/>
    </source>
</evidence>
<evidence type="ECO:0000256" key="3">
    <source>
        <dbReference type="ARBA" id="ARBA00022691"/>
    </source>
</evidence>
<accession>A0AAD8JRZ3</accession>
<sequence>MLRSSSPDQVIDHNVDDESSDLLTWLRRKSGAEISSVLSIGSSNYGRSLFACKPIKAGDVILKVPFRAVLAADNLDPSIHPLLGKNVHGITKLALTILQHQRLGQASEWAPYISCLPRIEDMHSTIFWSVEELQMIKMSSLYEETLRKKAYIEKYFSSIKHVLDRFPEYFEAESRSWTGPRGASMLIAAKDYAPGDEVLVRYGKLPNPSLLLIFGFVIPHNKYEQAIIEINTPKHDPLLALKMDLWDRHQIQSLLRSLELGITLEETSSGDEGGIPESLRAHARILCCTSRQELRYLAQEAAENDGSLARIPLKNRNKELKAHRLLRLRSIQMIENHHAALESMNHLSSGIDTRRMQIARDLLTGELRALESASAWLKNYCETLSVNASLFELQTKQLKSRVCTGATSIRYFFFLSFSCISFDFCISVCLYLLDLDI</sequence>
<dbReference type="GO" id="GO:0032259">
    <property type="term" value="P:methylation"/>
    <property type="evidence" value="ECO:0007669"/>
    <property type="project" value="UniProtKB-KW"/>
</dbReference>